<evidence type="ECO:0000313" key="1">
    <source>
        <dbReference type="EMBL" id="AAX28478.2"/>
    </source>
</evidence>
<name>Q5BVU7_SCHJA</name>
<dbReference type="AlphaFoldDB" id="Q5BVU7"/>
<proteinExistence type="evidence at transcript level"/>
<sequence length="137" mass="15963">MCLELKINHRRCHQQSTPHHHTSSSMLHSGNHTFRDPPFTCSASHKDSGWNQKSQIWTHQTKLQFSTSLMFIAHVSYPKQVSSYYWCPLVVVSLQQFDHEGLIHTVSSEQLMLICFFYLNSVKHLFGLQSEMQLTLM</sequence>
<organism evidence="1">
    <name type="scientific">Schistosoma japonicum</name>
    <name type="common">Blood fluke</name>
    <dbReference type="NCBI Taxonomy" id="6182"/>
    <lineage>
        <taxon>Eukaryota</taxon>
        <taxon>Metazoa</taxon>
        <taxon>Spiralia</taxon>
        <taxon>Lophotrochozoa</taxon>
        <taxon>Platyhelminthes</taxon>
        <taxon>Trematoda</taxon>
        <taxon>Digenea</taxon>
        <taxon>Strigeidida</taxon>
        <taxon>Schistosomatoidea</taxon>
        <taxon>Schistosomatidae</taxon>
        <taxon>Schistosoma</taxon>
    </lineage>
</organism>
<dbReference type="EMBL" id="AY812589">
    <property type="protein sequence ID" value="AAX28478.2"/>
    <property type="molecule type" value="mRNA"/>
</dbReference>
<feature type="non-terminal residue" evidence="1">
    <location>
        <position position="137"/>
    </location>
</feature>
<accession>Q5BVU7</accession>
<reference evidence="1" key="1">
    <citation type="journal article" date="2006" name="PLoS Pathog.">
        <title>New perspectives on host-parasite interplay by comparative transcriptomic and proteomic analyses of Schistosoma japonicum.</title>
        <authorList>
            <person name="Liu F."/>
            <person name="Lu J."/>
            <person name="Hu W."/>
            <person name="Wang S.Y."/>
            <person name="Cui S.J."/>
            <person name="Chi M."/>
            <person name="Yan Q."/>
            <person name="Wang X.R."/>
            <person name="Song H.D."/>
            <person name="Xu X.N."/>
            <person name="Wang J.J."/>
            <person name="Zhang X.L."/>
            <person name="Zhang X."/>
            <person name="Wang Z.Q."/>
            <person name="Xue C.L."/>
            <person name="Brindley P.J."/>
            <person name="McManus D.P."/>
            <person name="Yang P.Y."/>
            <person name="Feng Z."/>
            <person name="Chen Z."/>
            <person name="Han Z.G."/>
        </authorList>
    </citation>
    <scope>NUCLEOTIDE SEQUENCE</scope>
</reference>
<protein>
    <submittedName>
        <fullName evidence="1">SJCHGC03032 protein</fullName>
    </submittedName>
</protein>